<dbReference type="EMBL" id="QRPV01000010">
    <property type="protein sequence ID" value="RHM42914.1"/>
    <property type="molecule type" value="Genomic_DNA"/>
</dbReference>
<sequence>MKHLVLYCLLGSLSLGCTEHGMESDSLKVIKSERVITTRLVDMSRWGIHEVNGFVKQGDRIVVETGGEYGEIKTIDLDGPGTLDLAGRGESLNDRFRSLSSFNSFDGKNVTALDFRKGELIVKSISSLARSGNSETVVQLPPGEQHLIAAQVGDRVIATGLYEKGRYLLYSLPDQSARYSLSYPDHPVYPGLQEKTKAMLYASNVLRVRPDGGAFVCADMYSGVIDFCRVTADSIERVRLVRLHYPEVEVSEIPSSRVTYCQGNRFGFLDVAVTEDKVYALYSGKTYKMDRGRAFESNCLLVYDWEGNLIRTLYFGDALTGISYDREEGMLYGITQGSGISLIKLEI</sequence>
<name>A0A412WYY3_9BACT</name>
<dbReference type="Proteomes" id="UP000286038">
    <property type="component" value="Unassembled WGS sequence"/>
</dbReference>
<accession>A0A412WYY3</accession>
<evidence type="ECO:0000313" key="2">
    <source>
        <dbReference type="EMBL" id="RHM42914.1"/>
    </source>
</evidence>
<comment type="caution">
    <text evidence="1">The sequence shown here is derived from an EMBL/GenBank/DDBJ whole genome shotgun (WGS) entry which is preliminary data.</text>
</comment>
<dbReference type="EMBL" id="QRZA01000016">
    <property type="protein sequence ID" value="RGV32914.1"/>
    <property type="molecule type" value="Genomic_DNA"/>
</dbReference>
<dbReference type="InterPro" id="IPR011044">
    <property type="entry name" value="Quino_amine_DH_bsu"/>
</dbReference>
<dbReference type="Proteomes" id="UP000283589">
    <property type="component" value="Unassembled WGS sequence"/>
</dbReference>
<reference evidence="3 4" key="1">
    <citation type="submission" date="2018-08" db="EMBL/GenBank/DDBJ databases">
        <title>A genome reference for cultivated species of the human gut microbiota.</title>
        <authorList>
            <person name="Zou Y."/>
            <person name="Xue W."/>
            <person name="Luo G."/>
        </authorList>
    </citation>
    <scope>NUCLEOTIDE SEQUENCE [LARGE SCALE GENOMIC DNA]</scope>
    <source>
        <strain evidence="1 3">AF14-49</strain>
        <strain evidence="2 4">AF34-33</strain>
    </source>
</reference>
<organism evidence="1 3">
    <name type="scientific">Butyricimonas virosa</name>
    <dbReference type="NCBI Taxonomy" id="544645"/>
    <lineage>
        <taxon>Bacteria</taxon>
        <taxon>Pseudomonadati</taxon>
        <taxon>Bacteroidota</taxon>
        <taxon>Bacteroidia</taxon>
        <taxon>Bacteroidales</taxon>
        <taxon>Odoribacteraceae</taxon>
        <taxon>Butyricimonas</taxon>
    </lineage>
</organism>
<evidence type="ECO:0008006" key="5">
    <source>
        <dbReference type="Google" id="ProtNLM"/>
    </source>
</evidence>
<gene>
    <name evidence="1" type="ORF">DWW18_12350</name>
    <name evidence="2" type="ORF">DWZ68_09725</name>
</gene>
<dbReference type="Pfam" id="PF15869">
    <property type="entry name" value="TolB_like"/>
    <property type="match status" value="1"/>
</dbReference>
<proteinExistence type="predicted"/>
<evidence type="ECO:0000313" key="3">
    <source>
        <dbReference type="Proteomes" id="UP000283589"/>
    </source>
</evidence>
<dbReference type="SUPFAM" id="SSF50969">
    <property type="entry name" value="YVTN repeat-like/Quinoprotein amine dehydrogenase"/>
    <property type="match status" value="1"/>
</dbReference>
<evidence type="ECO:0000313" key="1">
    <source>
        <dbReference type="EMBL" id="RGV32914.1"/>
    </source>
</evidence>
<dbReference type="PROSITE" id="PS51257">
    <property type="entry name" value="PROKAR_LIPOPROTEIN"/>
    <property type="match status" value="1"/>
</dbReference>
<protein>
    <recommendedName>
        <fullName evidence="5">6-bladed beta-propeller</fullName>
    </recommendedName>
</protein>
<dbReference type="AlphaFoldDB" id="A0A412WYY3"/>
<dbReference type="RefSeq" id="WP_118260782.1">
    <property type="nucleotide sequence ID" value="NZ_CABJDM010000010.1"/>
</dbReference>
<evidence type="ECO:0000313" key="4">
    <source>
        <dbReference type="Proteomes" id="UP000286038"/>
    </source>
</evidence>